<evidence type="ECO:0000259" key="2">
    <source>
        <dbReference type="Pfam" id="PF20150"/>
    </source>
</evidence>
<dbReference type="EMBL" id="CP017829">
    <property type="protein sequence ID" value="APA15998.1"/>
    <property type="molecule type" value="Genomic_DNA"/>
</dbReference>
<accession>A0A1D9QM28</accession>
<evidence type="ECO:0000256" key="1">
    <source>
        <dbReference type="SAM" id="MobiDB-lite"/>
    </source>
</evidence>
<dbReference type="OrthoDB" id="3530648at2759"/>
<dbReference type="Proteomes" id="UP000177798">
    <property type="component" value="Chromosome 16"/>
</dbReference>
<proteinExistence type="predicted"/>
<dbReference type="RefSeq" id="XP_001588550.1">
    <property type="nucleotide sequence ID" value="XM_001588500.1"/>
</dbReference>
<feature type="domain" description="2EXR" evidence="2">
    <location>
        <begin position="24"/>
        <end position="123"/>
    </location>
</feature>
<evidence type="ECO:0000313" key="4">
    <source>
        <dbReference type="Proteomes" id="UP000177798"/>
    </source>
</evidence>
<dbReference type="AlphaFoldDB" id="A0A1D9QM28"/>
<dbReference type="PANTHER" id="PTHR35910">
    <property type="entry name" value="2EXR DOMAIN-CONTAINING PROTEIN"/>
    <property type="match status" value="1"/>
</dbReference>
<dbReference type="VEuPathDB" id="FungiDB:sscle_16g107680"/>
<protein>
    <recommendedName>
        <fullName evidence="2">2EXR domain-containing protein</fullName>
    </recommendedName>
</protein>
<feature type="region of interest" description="Disordered" evidence="1">
    <location>
        <begin position="1"/>
        <end position="20"/>
    </location>
</feature>
<dbReference type="InterPro" id="IPR045518">
    <property type="entry name" value="2EXR"/>
</dbReference>
<name>A0A1D9QM28_SCLS1</name>
<gene>
    <name evidence="3" type="ORF">sscle_16g107680</name>
</gene>
<evidence type="ECO:0000313" key="3">
    <source>
        <dbReference type="EMBL" id="APA15998.1"/>
    </source>
</evidence>
<sequence length="258" mass="29500">MSIADPETQSSSSPPVSATPPFQFHQFPLLPLELQRKIWRALFPPSRTISLSYNITSSEALSSPPPITLSICSESRAETLLLYTLIYRCEFSGSRGKTGGNCGILLSKAMRQPICIDPSIDIVGFSAGDLCGTENVKARRRFVEWMRFLDGVDKRILRRTRGIELMGLDWENTMYVHLKYQEELRCKEMGEEYEGQGGVECWEELNYGALLRFAGLREVRCRYKHVEYMGNFEEQLRKFLGFHREVWGGTVPSVKRVL</sequence>
<organism evidence="3 4">
    <name type="scientific">Sclerotinia sclerotiorum (strain ATCC 18683 / 1980 / Ss-1)</name>
    <name type="common">White mold</name>
    <name type="synonym">Whetzelinia sclerotiorum</name>
    <dbReference type="NCBI Taxonomy" id="665079"/>
    <lineage>
        <taxon>Eukaryota</taxon>
        <taxon>Fungi</taxon>
        <taxon>Dikarya</taxon>
        <taxon>Ascomycota</taxon>
        <taxon>Pezizomycotina</taxon>
        <taxon>Leotiomycetes</taxon>
        <taxon>Helotiales</taxon>
        <taxon>Sclerotiniaceae</taxon>
        <taxon>Sclerotinia</taxon>
    </lineage>
</organism>
<reference evidence="4" key="1">
    <citation type="journal article" date="2017" name="Genome Biol. Evol.">
        <title>The complete genome sequence of the phytopathogenic fungus Sclerotinia sclerotiorum reveals insights into the genome architecture of broad host range pathogens.</title>
        <authorList>
            <person name="Derbyshire M."/>
            <person name="Denton-Giles M."/>
            <person name="Hegedus D."/>
            <person name="Seifbarghy S."/>
            <person name="Rollins J."/>
            <person name="van Kan J."/>
            <person name="Seidl M.F."/>
            <person name="Faino L."/>
            <person name="Mbengue M."/>
            <person name="Navaud O."/>
            <person name="Raffaele S."/>
            <person name="Hammond-Kosack K."/>
            <person name="Heard S."/>
            <person name="Oliver R."/>
        </authorList>
    </citation>
    <scope>NUCLEOTIDE SEQUENCE [LARGE SCALE GENOMIC DNA]</scope>
    <source>
        <strain evidence="4">ATCC 18683 / 1980 / Ss-1</strain>
    </source>
</reference>
<dbReference type="Pfam" id="PF20150">
    <property type="entry name" value="2EXR"/>
    <property type="match status" value="1"/>
</dbReference>
<dbReference type="PANTHER" id="PTHR35910:SF1">
    <property type="entry name" value="2EXR DOMAIN-CONTAINING PROTEIN"/>
    <property type="match status" value="1"/>
</dbReference>
<dbReference type="KEGG" id="ssl:SS1G_10097"/>